<dbReference type="Proteomes" id="UP000266841">
    <property type="component" value="Unassembled WGS sequence"/>
</dbReference>
<keyword evidence="2" id="KW-0732">Signal</keyword>
<evidence type="ECO:0000313" key="4">
    <source>
        <dbReference type="Proteomes" id="UP000266841"/>
    </source>
</evidence>
<organism evidence="3 4">
    <name type="scientific">Thalassiosira oceanica</name>
    <name type="common">Marine diatom</name>
    <dbReference type="NCBI Taxonomy" id="159749"/>
    <lineage>
        <taxon>Eukaryota</taxon>
        <taxon>Sar</taxon>
        <taxon>Stramenopiles</taxon>
        <taxon>Ochrophyta</taxon>
        <taxon>Bacillariophyta</taxon>
        <taxon>Coscinodiscophyceae</taxon>
        <taxon>Thalassiosirophycidae</taxon>
        <taxon>Thalassiosirales</taxon>
        <taxon>Thalassiosiraceae</taxon>
        <taxon>Thalassiosira</taxon>
    </lineage>
</organism>
<feature type="compositionally biased region" description="Polar residues" evidence="1">
    <location>
        <begin position="59"/>
        <end position="73"/>
    </location>
</feature>
<feature type="region of interest" description="Disordered" evidence="1">
    <location>
        <begin position="42"/>
        <end position="100"/>
    </location>
</feature>
<evidence type="ECO:0000256" key="2">
    <source>
        <dbReference type="SAM" id="SignalP"/>
    </source>
</evidence>
<proteinExistence type="predicted"/>
<dbReference type="AlphaFoldDB" id="K0S4A8"/>
<protein>
    <submittedName>
        <fullName evidence="3">Uncharacterized protein</fullName>
    </submittedName>
</protein>
<accession>K0S4A8</accession>
<comment type="caution">
    <text evidence="3">The sequence shown here is derived from an EMBL/GenBank/DDBJ whole genome shotgun (WGS) entry which is preliminary data.</text>
</comment>
<gene>
    <name evidence="3" type="ORF">THAOC_24475</name>
</gene>
<name>K0S4A8_THAOC</name>
<sequence>PGFKAPSCFWSLTWSDMVLLAKAAAHSDQPWCADFSGHVPASAHRSADLGAGPTKGENMVNSPTLTVANTSKKVTSEHTEVTEDLAATPELVGVSNEGDE</sequence>
<feature type="chain" id="PRO_5003837517" evidence="2">
    <location>
        <begin position="24"/>
        <end position="100"/>
    </location>
</feature>
<evidence type="ECO:0000256" key="1">
    <source>
        <dbReference type="SAM" id="MobiDB-lite"/>
    </source>
</evidence>
<keyword evidence="4" id="KW-1185">Reference proteome</keyword>
<dbReference type="EMBL" id="AGNL01033285">
    <property type="protein sequence ID" value="EJK55756.1"/>
    <property type="molecule type" value="Genomic_DNA"/>
</dbReference>
<evidence type="ECO:0000313" key="3">
    <source>
        <dbReference type="EMBL" id="EJK55756.1"/>
    </source>
</evidence>
<reference evidence="3 4" key="1">
    <citation type="journal article" date="2012" name="Genome Biol.">
        <title>Genome and low-iron response of an oceanic diatom adapted to chronic iron limitation.</title>
        <authorList>
            <person name="Lommer M."/>
            <person name="Specht M."/>
            <person name="Roy A.S."/>
            <person name="Kraemer L."/>
            <person name="Andreson R."/>
            <person name="Gutowska M.A."/>
            <person name="Wolf J."/>
            <person name="Bergner S.V."/>
            <person name="Schilhabel M.B."/>
            <person name="Klostermeier U.C."/>
            <person name="Beiko R.G."/>
            <person name="Rosenstiel P."/>
            <person name="Hippler M."/>
            <person name="Laroche J."/>
        </authorList>
    </citation>
    <scope>NUCLEOTIDE SEQUENCE [LARGE SCALE GENOMIC DNA]</scope>
    <source>
        <strain evidence="3 4">CCMP1005</strain>
    </source>
</reference>
<feature type="signal peptide" evidence="2">
    <location>
        <begin position="1"/>
        <end position="23"/>
    </location>
</feature>
<feature type="non-terminal residue" evidence="3">
    <location>
        <position position="1"/>
    </location>
</feature>